<keyword evidence="1" id="KW-0175">Coiled coil</keyword>
<name>A0A6N7EXL6_9GAMM</name>
<evidence type="ECO:0000313" key="4">
    <source>
        <dbReference type="Proteomes" id="UP000471298"/>
    </source>
</evidence>
<dbReference type="AlphaFoldDB" id="A0A6N7EXL6"/>
<reference evidence="3 4" key="1">
    <citation type="submission" date="2019-10" db="EMBL/GenBank/DDBJ databases">
        <title>Cardiobacteriales fam. a chemoheterotrophic member of the order Cardiobacteriales, and proposal of Cardiobacteriales fam. nov.</title>
        <authorList>
            <person name="Wang C."/>
        </authorList>
    </citation>
    <scope>NUCLEOTIDE SEQUENCE [LARGE SCALE GENOMIC DNA]</scope>
    <source>
        <strain evidence="3 4">ML27</strain>
    </source>
</reference>
<organism evidence="3 4">
    <name type="scientific">Ostreibacterium oceani</name>
    <dbReference type="NCBI Taxonomy" id="2654998"/>
    <lineage>
        <taxon>Bacteria</taxon>
        <taxon>Pseudomonadati</taxon>
        <taxon>Pseudomonadota</taxon>
        <taxon>Gammaproteobacteria</taxon>
        <taxon>Cardiobacteriales</taxon>
        <taxon>Ostreibacteriaceae</taxon>
        <taxon>Ostreibacterium</taxon>
    </lineage>
</organism>
<feature type="region of interest" description="Disordered" evidence="2">
    <location>
        <begin position="56"/>
        <end position="125"/>
    </location>
</feature>
<dbReference type="EMBL" id="WHNW01000004">
    <property type="protein sequence ID" value="MPV86129.1"/>
    <property type="molecule type" value="Genomic_DNA"/>
</dbReference>
<feature type="compositionally biased region" description="Low complexity" evidence="2">
    <location>
        <begin position="56"/>
        <end position="122"/>
    </location>
</feature>
<gene>
    <name evidence="3" type="ORF">GCU85_05205</name>
</gene>
<feature type="coiled-coil region" evidence="1">
    <location>
        <begin position="329"/>
        <end position="402"/>
    </location>
</feature>
<accession>A0A6N7EXL6</accession>
<protein>
    <submittedName>
        <fullName evidence="3">Uncharacterized protein</fullName>
    </submittedName>
</protein>
<dbReference type="RefSeq" id="WP_152810071.1">
    <property type="nucleotide sequence ID" value="NZ_WHNW01000004.1"/>
</dbReference>
<dbReference type="Proteomes" id="UP000471298">
    <property type="component" value="Unassembled WGS sequence"/>
</dbReference>
<evidence type="ECO:0000256" key="1">
    <source>
        <dbReference type="SAM" id="Coils"/>
    </source>
</evidence>
<evidence type="ECO:0000313" key="3">
    <source>
        <dbReference type="EMBL" id="MPV86129.1"/>
    </source>
</evidence>
<keyword evidence="4" id="KW-1185">Reference proteome</keyword>
<proteinExistence type="predicted"/>
<evidence type="ECO:0000256" key="2">
    <source>
        <dbReference type="SAM" id="MobiDB-lite"/>
    </source>
</evidence>
<comment type="caution">
    <text evidence="3">The sequence shown here is derived from an EMBL/GenBank/DDBJ whole genome shotgun (WGS) entry which is preliminary data.</text>
</comment>
<sequence length="594" mass="68652">MFAKLNHVLKAECETVKTTALRFQNTISETPFLTGTSSQSEAWQLQLNLQTKTTQAEATQAEATQAEATQAEATQAEATQAEATQAEATQAEATQAETTQAETTQAETTQAETTQAETAQAETAKEQAKPLSFYEVYKFYAKNVQDPERKERYAQESEVLEAYLGQYHCPQLKEANDEFSRLRLEEEHRAAFEADFAQPSPKLFIEFRKKFDKYDIDRGGFPIDLTRSFYVRDHRECRYVNMRNFSSLELKTLDARLINTIELPISKAEEFYQKSRQHDRYRRLYVRVYSDLNWSEKNVRLKPYRIELYFDKQYENLAYVFSEADIKEIYQKEEERAAAEKAAELAKEKERALFEKEKQLALQRAAEEKKRRQAEERQEIERKKAEAARQQIIAKLEDAKKELEAYVISTYDTWSDNDRMLVSTRIEDILTQVHEQLNHPYRSGIRTSAIDWLGNKSSRSLWQNDRKKSINRLIAETILEGSQLDDVTVNQVIRVGESVDTGVMKTDWPQPYTIESKQLTSPLIKGQWYLLNEAGINIVLSTEKPNQPAVTLTPAKAYQCEMAFCTDLGNQQTIIEQLKQALNEKIKELSSNEE</sequence>
<dbReference type="InParanoid" id="A0A6N7EXL6"/>